<feature type="domain" description="AAA+ ATPase" evidence="4">
    <location>
        <begin position="171"/>
        <end position="308"/>
    </location>
</feature>
<dbReference type="PANTHER" id="PTHR47584:SF17">
    <property type="entry name" value="MYB_SANT-LIKE DNA-BINDING DOMAIN PROTEIN"/>
    <property type="match status" value="1"/>
</dbReference>
<dbReference type="InterPro" id="IPR002182">
    <property type="entry name" value="NB-ARC"/>
</dbReference>
<evidence type="ECO:0000259" key="4">
    <source>
        <dbReference type="SMART" id="SM00382"/>
    </source>
</evidence>
<sequence>MEILVELVVQLGKGLYVPFKRHCGYLCFYAKNVKELEDEVELLQTQREDMNKKLDEESRSNMTPQQAVKKWKGSAVKAVEEAEILSRQMKDEQRCLMGWCPNLRWRHEVGKKASKQIDQVQKLKENGDRFLSSVTICHPRPPPDVEEIRLGDKYVSTTVMEQVMDALGDDNVRSIGIHGMGGIGKTTLVENINNRLKESRLFDKVIFVTVSQNQDMNVIQDRMGKRLGMNFDHKDSTYSRANRLLEMLKKLKSVLIILDDVWTELKVVELGLPRKNEHECCKIIVTTRNRDVCLQMGMDKVFEMKPFSYELAWALFESKVGDVLKNEKLLKVGEDIVKECGGSPLAIVTLGSTLAHEEDGYVWRDALSRLKSSEPTQLDGIISQVITSIEFSYDHLRDQGMKFCFLFCSLFPEDYEINLDDLRIFGIGEGFLHVRGNCLEAKMKVQLELCRLPFGRDGRETETSGLKLQFWLGDRIRVGFAEIIEQMVRQGTRPRFKAEWTPEFHQKFITLCEEQVLAGNRPTTHLTKAGWKNVMDGFYMRTGVRYDKKQFKNHWDHTKAEWKVWNKLIDNPDVSWDPLTEKVDATEDFWSQYLQMHPEAAQFRHKGLPLAKSLDYLFSGANALVADHKSMQKGGITSSQAQITPAKSQLGASETIVDVQMKTPCLPLSEVDPNEAGENEPKIQQIWNESSPIQKESGNKSTPSKLKANWTRELHGIFVRLCEEQVLAGNRPGTHLTKEGWKNVMDGFYKKTGLMYEKKQFKNHWDTTKEQWKTWNKLISNPEAKLDPETERVKASEEFWENYLNVHPEAALFRYKGLPHSNLLDNIFSETVKTFEAARTVEMASTPSDDTSPDLEIFPLQAIPSPVDNQMESTHDTEIQAPKHGSPSVSHSDVDVIQTSENGSQDRPRKRKAGNVSCWCRRESESPSARLDRQLTRLCDAFELRSQMPLKEPNSIKECIQILNEMADVPRGSDLYMFAVDIFLKKEYREVFIELSLPNIRVAWLRRQYTHRGGPF</sequence>
<dbReference type="PANTHER" id="PTHR47584">
    <property type="match status" value="1"/>
</dbReference>
<dbReference type="FunFam" id="3.40.50.300:FF:001091">
    <property type="entry name" value="Probable disease resistance protein At1g61300"/>
    <property type="match status" value="1"/>
</dbReference>
<keyword evidence="2" id="KW-0175">Coiled coil</keyword>
<organism evidence="5 6">
    <name type="scientific">Aristolochia fimbriata</name>
    <name type="common">White veined hardy Dutchman's pipe vine</name>
    <dbReference type="NCBI Taxonomy" id="158543"/>
    <lineage>
        <taxon>Eukaryota</taxon>
        <taxon>Viridiplantae</taxon>
        <taxon>Streptophyta</taxon>
        <taxon>Embryophyta</taxon>
        <taxon>Tracheophyta</taxon>
        <taxon>Spermatophyta</taxon>
        <taxon>Magnoliopsida</taxon>
        <taxon>Magnoliidae</taxon>
        <taxon>Piperales</taxon>
        <taxon>Aristolochiaceae</taxon>
        <taxon>Aristolochia</taxon>
    </lineage>
</organism>
<protein>
    <recommendedName>
        <fullName evidence="4">AAA+ ATPase domain-containing protein</fullName>
    </recommendedName>
</protein>
<feature type="coiled-coil region" evidence="2">
    <location>
        <begin position="33"/>
        <end position="60"/>
    </location>
</feature>
<dbReference type="EMBL" id="JAINDJ010000006">
    <property type="protein sequence ID" value="KAG9445331.1"/>
    <property type="molecule type" value="Genomic_DNA"/>
</dbReference>
<proteinExistence type="predicted"/>
<evidence type="ECO:0000256" key="2">
    <source>
        <dbReference type="SAM" id="Coils"/>
    </source>
</evidence>
<dbReference type="InterPro" id="IPR024752">
    <property type="entry name" value="Myb/SANT-like_dom"/>
</dbReference>
<dbReference type="AlphaFoldDB" id="A0AAV7EBW4"/>
<evidence type="ECO:0000313" key="6">
    <source>
        <dbReference type="Proteomes" id="UP000825729"/>
    </source>
</evidence>
<dbReference type="Pfam" id="PF00931">
    <property type="entry name" value="NB-ARC"/>
    <property type="match status" value="1"/>
</dbReference>
<name>A0AAV7EBW4_ARIFI</name>
<feature type="region of interest" description="Disordered" evidence="3">
    <location>
        <begin position="866"/>
        <end position="894"/>
    </location>
</feature>
<dbReference type="Gene3D" id="3.40.50.300">
    <property type="entry name" value="P-loop containing nucleotide triphosphate hydrolases"/>
    <property type="match status" value="1"/>
</dbReference>
<keyword evidence="6" id="KW-1185">Reference proteome</keyword>
<dbReference type="Pfam" id="PF12776">
    <property type="entry name" value="Myb_DNA-bind_3"/>
    <property type="match status" value="2"/>
</dbReference>
<dbReference type="SMART" id="SM00382">
    <property type="entry name" value="AAA"/>
    <property type="match status" value="1"/>
</dbReference>
<dbReference type="PRINTS" id="PR00364">
    <property type="entry name" value="DISEASERSIST"/>
</dbReference>
<evidence type="ECO:0000256" key="3">
    <source>
        <dbReference type="SAM" id="MobiDB-lite"/>
    </source>
</evidence>
<dbReference type="InterPro" id="IPR042197">
    <property type="entry name" value="Apaf_helical"/>
</dbReference>
<evidence type="ECO:0000313" key="5">
    <source>
        <dbReference type="EMBL" id="KAG9445331.1"/>
    </source>
</evidence>
<dbReference type="GO" id="GO:0043531">
    <property type="term" value="F:ADP binding"/>
    <property type="evidence" value="ECO:0007669"/>
    <property type="project" value="InterPro"/>
</dbReference>
<dbReference type="GO" id="GO:0006952">
    <property type="term" value="P:defense response"/>
    <property type="evidence" value="ECO:0007669"/>
    <property type="project" value="UniProtKB-KW"/>
</dbReference>
<evidence type="ECO:0000256" key="1">
    <source>
        <dbReference type="ARBA" id="ARBA00022821"/>
    </source>
</evidence>
<dbReference type="InterPro" id="IPR045026">
    <property type="entry name" value="LIMYB"/>
</dbReference>
<keyword evidence="1" id="KW-0611">Plant defense</keyword>
<dbReference type="InterPro" id="IPR027417">
    <property type="entry name" value="P-loop_NTPase"/>
</dbReference>
<dbReference type="Gene3D" id="1.10.8.430">
    <property type="entry name" value="Helical domain of apoptotic protease-activating factors"/>
    <property type="match status" value="1"/>
</dbReference>
<dbReference type="InterPro" id="IPR003593">
    <property type="entry name" value="AAA+_ATPase"/>
</dbReference>
<accession>A0AAV7EBW4</accession>
<reference evidence="5 6" key="1">
    <citation type="submission" date="2021-07" db="EMBL/GenBank/DDBJ databases">
        <title>The Aristolochia fimbriata genome: insights into angiosperm evolution, floral development and chemical biosynthesis.</title>
        <authorList>
            <person name="Jiao Y."/>
        </authorList>
    </citation>
    <scope>NUCLEOTIDE SEQUENCE [LARGE SCALE GENOMIC DNA]</scope>
    <source>
        <strain evidence="5">IBCAS-2021</strain>
        <tissue evidence="5">Leaf</tissue>
    </source>
</reference>
<comment type="caution">
    <text evidence="5">The sequence shown here is derived from an EMBL/GenBank/DDBJ whole genome shotgun (WGS) entry which is preliminary data.</text>
</comment>
<dbReference type="SUPFAM" id="SSF52540">
    <property type="entry name" value="P-loop containing nucleoside triphosphate hydrolases"/>
    <property type="match status" value="1"/>
</dbReference>
<dbReference type="Proteomes" id="UP000825729">
    <property type="component" value="Unassembled WGS sequence"/>
</dbReference>
<gene>
    <name evidence="5" type="ORF">H6P81_016671</name>
</gene>